<evidence type="ECO:0000313" key="4">
    <source>
        <dbReference type="Proteomes" id="UP000235778"/>
    </source>
</evidence>
<name>A0A2N7BMT7_9VIBR</name>
<dbReference type="Proteomes" id="UP000235778">
    <property type="component" value="Unassembled WGS sequence"/>
</dbReference>
<feature type="domain" description="Metallo-beta-lactamase" evidence="2">
    <location>
        <begin position="49"/>
        <end position="231"/>
    </location>
</feature>
<protein>
    <submittedName>
        <fullName evidence="3">MBL fold metallo-hydrolase</fullName>
    </submittedName>
</protein>
<comment type="caution">
    <text evidence="3">The sequence shown here is derived from an EMBL/GenBank/DDBJ whole genome shotgun (WGS) entry which is preliminary data.</text>
</comment>
<dbReference type="AlphaFoldDB" id="A0A2N7BMT7"/>
<dbReference type="CDD" id="cd07739">
    <property type="entry name" value="metallo-hydrolase-like_MBL-fold"/>
    <property type="match status" value="1"/>
</dbReference>
<dbReference type="PANTHER" id="PTHR42951:SF14">
    <property type="entry name" value="METALLO-BETA-LACTAMASE SUPERFAMILY PROTEIN"/>
    <property type="match status" value="1"/>
</dbReference>
<keyword evidence="1" id="KW-0732">Signal</keyword>
<dbReference type="InterPro" id="IPR050855">
    <property type="entry name" value="NDM-1-like"/>
</dbReference>
<keyword evidence="3" id="KW-0378">Hydrolase</keyword>
<dbReference type="RefSeq" id="WP_102266188.1">
    <property type="nucleotide sequence ID" value="NZ_MCSH01000015.1"/>
</dbReference>
<evidence type="ECO:0000256" key="1">
    <source>
        <dbReference type="SAM" id="SignalP"/>
    </source>
</evidence>
<gene>
    <name evidence="3" type="ORF">BCV30_14380</name>
</gene>
<sequence>MKKLSKILLSRTALLGTMSLGAMLAASSVVSAAELNITHYNPGENAIFPATSVLVSGEKEVILFDAQFSVADGQKLVDQIKATGKELSMVYISSGDPDFYFGLEPIVAAFPNVEIVASEAVVAHIKRTKDAKLEYWGPILEGNAPSKIIVPTVLNDTTLSIEGEAIEVREINTHQAYLWVPSEKTVFGGVSVYSGVHVWMADTASKEIRSQWSQSLERMKALEPEVVIPGHYLGEMPTGTNGVQFTLDYVADIEKALASTSNPTSVDISDYMKTAYPQFKATEGDLELGAKVLSGEMEWH</sequence>
<accession>A0A2N7BMT7</accession>
<dbReference type="InterPro" id="IPR036866">
    <property type="entry name" value="RibonucZ/Hydroxyglut_hydro"/>
</dbReference>
<feature type="chain" id="PRO_5014666245" evidence="1">
    <location>
        <begin position="33"/>
        <end position="300"/>
    </location>
</feature>
<organism evidence="3 4">
    <name type="scientific">Vibrio lentus</name>
    <dbReference type="NCBI Taxonomy" id="136468"/>
    <lineage>
        <taxon>Bacteria</taxon>
        <taxon>Pseudomonadati</taxon>
        <taxon>Pseudomonadota</taxon>
        <taxon>Gammaproteobacteria</taxon>
        <taxon>Vibrionales</taxon>
        <taxon>Vibrionaceae</taxon>
        <taxon>Vibrio</taxon>
    </lineage>
</organism>
<evidence type="ECO:0000313" key="3">
    <source>
        <dbReference type="EMBL" id="PME59405.1"/>
    </source>
</evidence>
<dbReference type="PANTHER" id="PTHR42951">
    <property type="entry name" value="METALLO-BETA-LACTAMASE DOMAIN-CONTAINING"/>
    <property type="match status" value="1"/>
</dbReference>
<dbReference type="SMART" id="SM00849">
    <property type="entry name" value="Lactamase_B"/>
    <property type="match status" value="1"/>
</dbReference>
<dbReference type="GO" id="GO:0016787">
    <property type="term" value="F:hydrolase activity"/>
    <property type="evidence" value="ECO:0007669"/>
    <property type="project" value="UniProtKB-KW"/>
</dbReference>
<dbReference type="SUPFAM" id="SSF56281">
    <property type="entry name" value="Metallo-hydrolase/oxidoreductase"/>
    <property type="match status" value="1"/>
</dbReference>
<proteinExistence type="predicted"/>
<dbReference type="Pfam" id="PF00753">
    <property type="entry name" value="Lactamase_B"/>
    <property type="match status" value="1"/>
</dbReference>
<dbReference type="NCBIfam" id="NF040580">
    <property type="entry name" value="MBL_fold_Vmh"/>
    <property type="match status" value="1"/>
</dbReference>
<dbReference type="InterPro" id="IPR001279">
    <property type="entry name" value="Metallo-B-lactamas"/>
</dbReference>
<dbReference type="EMBL" id="MCSI01000150">
    <property type="protein sequence ID" value="PME59405.1"/>
    <property type="molecule type" value="Genomic_DNA"/>
</dbReference>
<reference evidence="4" key="1">
    <citation type="submission" date="2016-07" db="EMBL/GenBank/DDBJ databases">
        <title>Nontailed viruses are major unrecognized killers of bacteria in the ocean.</title>
        <authorList>
            <person name="Kauffman K."/>
            <person name="Hussain F."/>
            <person name="Yang J."/>
            <person name="Arevalo P."/>
            <person name="Brown J."/>
            <person name="Cutler M."/>
            <person name="Kelly L."/>
            <person name="Polz M.F."/>
        </authorList>
    </citation>
    <scope>NUCLEOTIDE SEQUENCE [LARGE SCALE GENOMIC DNA]</scope>
    <source>
        <strain evidence="4">10N.286.55.C1</strain>
    </source>
</reference>
<dbReference type="Gene3D" id="3.60.15.10">
    <property type="entry name" value="Ribonuclease Z/Hydroxyacylglutathione hydrolase-like"/>
    <property type="match status" value="1"/>
</dbReference>
<feature type="signal peptide" evidence="1">
    <location>
        <begin position="1"/>
        <end position="32"/>
    </location>
</feature>
<evidence type="ECO:0000259" key="2">
    <source>
        <dbReference type="SMART" id="SM00849"/>
    </source>
</evidence>